<feature type="region of interest" description="Disordered" evidence="1">
    <location>
        <begin position="1"/>
        <end position="131"/>
    </location>
</feature>
<dbReference type="Pfam" id="PF10180">
    <property type="entry name" value="WKF"/>
    <property type="match status" value="1"/>
</dbReference>
<evidence type="ECO:0000259" key="2">
    <source>
        <dbReference type="Pfam" id="PF10180"/>
    </source>
</evidence>
<dbReference type="InterPro" id="IPR019327">
    <property type="entry name" value="WKF"/>
</dbReference>
<dbReference type="PANTHER" id="PTHR22306">
    <property type="entry name" value="CHROMOSOME 7 OPEN READING FRAME 50"/>
    <property type="match status" value="1"/>
</dbReference>
<gene>
    <name evidence="3" type="ORF">PILCRDRAFT_413691</name>
</gene>
<dbReference type="HOGENOM" id="CLU_070849_0_0_1"/>
<dbReference type="AlphaFoldDB" id="A0A0C3FHC6"/>
<dbReference type="Proteomes" id="UP000054166">
    <property type="component" value="Unassembled WGS sequence"/>
</dbReference>
<accession>A0A0C3FHC6</accession>
<feature type="compositionally biased region" description="Basic residues" evidence="1">
    <location>
        <begin position="96"/>
        <end position="106"/>
    </location>
</feature>
<protein>
    <recommendedName>
        <fullName evidence="2">WKF domain-containing protein</fullName>
    </recommendedName>
</protein>
<organism evidence="3 4">
    <name type="scientific">Piloderma croceum (strain F 1598)</name>
    <dbReference type="NCBI Taxonomy" id="765440"/>
    <lineage>
        <taxon>Eukaryota</taxon>
        <taxon>Fungi</taxon>
        <taxon>Dikarya</taxon>
        <taxon>Basidiomycota</taxon>
        <taxon>Agaricomycotina</taxon>
        <taxon>Agaricomycetes</taxon>
        <taxon>Agaricomycetidae</taxon>
        <taxon>Atheliales</taxon>
        <taxon>Atheliaceae</taxon>
        <taxon>Piloderma</taxon>
    </lineage>
</organism>
<dbReference type="PANTHER" id="PTHR22306:SF2">
    <property type="entry name" value="CHROMOSOME 7 OPEN READING FRAME 50"/>
    <property type="match status" value="1"/>
</dbReference>
<keyword evidence="4" id="KW-1185">Reference proteome</keyword>
<dbReference type="EMBL" id="KN832989">
    <property type="protein sequence ID" value="KIM83775.1"/>
    <property type="molecule type" value="Genomic_DNA"/>
</dbReference>
<reference evidence="3 4" key="1">
    <citation type="submission" date="2014-04" db="EMBL/GenBank/DDBJ databases">
        <authorList>
            <consortium name="DOE Joint Genome Institute"/>
            <person name="Kuo A."/>
            <person name="Tarkka M."/>
            <person name="Buscot F."/>
            <person name="Kohler A."/>
            <person name="Nagy L.G."/>
            <person name="Floudas D."/>
            <person name="Copeland A."/>
            <person name="Barry K.W."/>
            <person name="Cichocki N."/>
            <person name="Veneault-Fourrey C."/>
            <person name="LaButti K."/>
            <person name="Lindquist E.A."/>
            <person name="Lipzen A."/>
            <person name="Lundell T."/>
            <person name="Morin E."/>
            <person name="Murat C."/>
            <person name="Sun H."/>
            <person name="Tunlid A."/>
            <person name="Henrissat B."/>
            <person name="Grigoriev I.V."/>
            <person name="Hibbett D.S."/>
            <person name="Martin F."/>
            <person name="Nordberg H.P."/>
            <person name="Cantor M.N."/>
            <person name="Hua S.X."/>
        </authorList>
    </citation>
    <scope>NUCLEOTIDE SEQUENCE [LARGE SCALE GENOMIC DNA]</scope>
    <source>
        <strain evidence="3 4">F 1598</strain>
    </source>
</reference>
<reference evidence="4" key="2">
    <citation type="submission" date="2015-01" db="EMBL/GenBank/DDBJ databases">
        <title>Evolutionary Origins and Diversification of the Mycorrhizal Mutualists.</title>
        <authorList>
            <consortium name="DOE Joint Genome Institute"/>
            <consortium name="Mycorrhizal Genomics Consortium"/>
            <person name="Kohler A."/>
            <person name="Kuo A."/>
            <person name="Nagy L.G."/>
            <person name="Floudas D."/>
            <person name="Copeland A."/>
            <person name="Barry K.W."/>
            <person name="Cichocki N."/>
            <person name="Veneault-Fourrey C."/>
            <person name="LaButti K."/>
            <person name="Lindquist E.A."/>
            <person name="Lipzen A."/>
            <person name="Lundell T."/>
            <person name="Morin E."/>
            <person name="Murat C."/>
            <person name="Riley R."/>
            <person name="Ohm R."/>
            <person name="Sun H."/>
            <person name="Tunlid A."/>
            <person name="Henrissat B."/>
            <person name="Grigoriev I.V."/>
            <person name="Hibbett D.S."/>
            <person name="Martin F."/>
        </authorList>
    </citation>
    <scope>NUCLEOTIDE SEQUENCE [LARGE SCALE GENOMIC DNA]</scope>
    <source>
        <strain evidence="4">F 1598</strain>
    </source>
</reference>
<evidence type="ECO:0000313" key="4">
    <source>
        <dbReference type="Proteomes" id="UP000054166"/>
    </source>
</evidence>
<evidence type="ECO:0000256" key="1">
    <source>
        <dbReference type="SAM" id="MobiDB-lite"/>
    </source>
</evidence>
<proteinExistence type="predicted"/>
<evidence type="ECO:0000313" key="3">
    <source>
        <dbReference type="EMBL" id="KIM83775.1"/>
    </source>
</evidence>
<dbReference type="InParanoid" id="A0A0C3FHC6"/>
<sequence length="242" mass="27329">MNFSVIVASKKSKRRQVDVDGGEAQSDALKDEKATRRTKRRGGEDEEVTGGIEATEKKTTKKRRKQEKETTLDEDEPEQTRNTALDTSVELLDEKKKKKKKKKRKKESASAGNDESSKKKTGLPDPGEDTLLSDQARKALTYAYTQFDDPARWKFHKARQNWLIRNVWSDQIIPETYMPLLTRYLSNIKGGVRDNLITACKSILSQSSTVSADPSPHLPAESKELVTNPKQLRARVVLDALT</sequence>
<dbReference type="STRING" id="765440.A0A0C3FHC6"/>
<name>A0A0C3FHC6_PILCF</name>
<dbReference type="OrthoDB" id="10261563at2759"/>
<feature type="domain" description="WKF" evidence="2">
    <location>
        <begin position="142"/>
        <end position="203"/>
    </location>
</feature>